<evidence type="ECO:0000313" key="1">
    <source>
        <dbReference type="EMBL" id="CAG8770484.1"/>
    </source>
</evidence>
<protein>
    <submittedName>
        <fullName evidence="1">8610_t:CDS:1</fullName>
    </submittedName>
</protein>
<keyword evidence="2" id="KW-1185">Reference proteome</keyword>
<proteinExistence type="predicted"/>
<feature type="non-terminal residue" evidence="1">
    <location>
        <position position="1"/>
    </location>
</feature>
<reference evidence="1" key="1">
    <citation type="submission" date="2021-06" db="EMBL/GenBank/DDBJ databases">
        <authorList>
            <person name="Kallberg Y."/>
            <person name="Tangrot J."/>
            <person name="Rosling A."/>
        </authorList>
    </citation>
    <scope>NUCLEOTIDE SEQUENCE</scope>
    <source>
        <strain evidence="1">MA461A</strain>
    </source>
</reference>
<feature type="non-terminal residue" evidence="1">
    <location>
        <position position="132"/>
    </location>
</feature>
<name>A0ACA9QZ43_9GLOM</name>
<comment type="caution">
    <text evidence="1">The sequence shown here is derived from an EMBL/GenBank/DDBJ whole genome shotgun (WGS) entry which is preliminary data.</text>
</comment>
<dbReference type="EMBL" id="CAJVQC010040268">
    <property type="protein sequence ID" value="CAG8770484.1"/>
    <property type="molecule type" value="Genomic_DNA"/>
</dbReference>
<evidence type="ECO:0000313" key="2">
    <source>
        <dbReference type="Proteomes" id="UP000789920"/>
    </source>
</evidence>
<dbReference type="Proteomes" id="UP000789920">
    <property type="component" value="Unassembled WGS sequence"/>
</dbReference>
<sequence length="132" mass="15647">KQWVRCTTNVKINFENDVNINKLYDSETINIQQNSLKEIEGWEVVIKNLNDSSNIAEDFFDEWNRHFSFQKSCEIFNVWRSSDELNYSSTELNSSTPIHPKAIYTSRHHKYTNLPDPVNSIKIPHFDMEKYS</sequence>
<gene>
    <name evidence="1" type="ORF">RPERSI_LOCUS16342</name>
</gene>
<organism evidence="1 2">
    <name type="scientific">Racocetra persica</name>
    <dbReference type="NCBI Taxonomy" id="160502"/>
    <lineage>
        <taxon>Eukaryota</taxon>
        <taxon>Fungi</taxon>
        <taxon>Fungi incertae sedis</taxon>
        <taxon>Mucoromycota</taxon>
        <taxon>Glomeromycotina</taxon>
        <taxon>Glomeromycetes</taxon>
        <taxon>Diversisporales</taxon>
        <taxon>Gigasporaceae</taxon>
        <taxon>Racocetra</taxon>
    </lineage>
</organism>
<accession>A0ACA9QZ43</accession>